<dbReference type="GO" id="GO:0050661">
    <property type="term" value="F:NADP binding"/>
    <property type="evidence" value="ECO:0007669"/>
    <property type="project" value="InterPro"/>
</dbReference>
<proteinExistence type="inferred from homology"/>
<gene>
    <name evidence="16" type="ORF">NE237_021941</name>
</gene>
<evidence type="ECO:0000256" key="14">
    <source>
        <dbReference type="PIRSR" id="PIRSR000148-1"/>
    </source>
</evidence>
<dbReference type="InterPro" id="IPR000534">
    <property type="entry name" value="Semialdehyde_DH_NAD-bd"/>
</dbReference>
<comment type="similarity">
    <text evidence="3">Belongs to the aspartate-semialdehyde dehydrogenase family.</text>
</comment>
<keyword evidence="17" id="KW-1185">Reference proteome</keyword>
<evidence type="ECO:0000256" key="2">
    <source>
        <dbReference type="ARBA" id="ARBA00005097"/>
    </source>
</evidence>
<dbReference type="GO" id="GO:0009097">
    <property type="term" value="P:isoleucine biosynthetic process"/>
    <property type="evidence" value="ECO:0007669"/>
    <property type="project" value="InterPro"/>
</dbReference>
<evidence type="ECO:0000256" key="8">
    <source>
        <dbReference type="ARBA" id="ARBA00022857"/>
    </source>
</evidence>
<dbReference type="PANTHER" id="PTHR46278:SF2">
    <property type="entry name" value="ASPARTATE-SEMIALDEHYDE DEHYDROGENASE"/>
    <property type="match status" value="1"/>
</dbReference>
<dbReference type="CDD" id="cd02316">
    <property type="entry name" value="VcASADH2_like_N"/>
    <property type="match status" value="1"/>
</dbReference>
<accession>A0A9Q0H8Q3</accession>
<sequence>MESMTSAHLCNFLAGAATVAPISTRRRRANSFSVQMGLKEDGPSLAVVGVTGAVGQEFLRVLSDRDFPYRSIQMLASKRSAGKKLTFEDKEYVIEELTPESFDGVDIALFSAGGSISKQFGPIAVQRGSIVVDNSSAFRMDEKVPLVIPEVNPDAMAHIKLGSGKGALIANPNCSTIICLVAATPLHRHAKVLRMVVSTYQAASGAGAAAMEELLQQTREVLEGKQPTCNIFKQQYAFNLFSHNAPVLSNGYNEEEMKLVKETRKIWNDPNVKVTATCIRVPVMRAHAESVNLQFEKPLDEDIARDILKRAAGVVVVDDRVSNRFPTPLEVSSKDDVAVGRIRTDLSQDGDHGLDIFVCGDQIRKGAALNAIQIAEMLL</sequence>
<evidence type="ECO:0000256" key="7">
    <source>
        <dbReference type="ARBA" id="ARBA00022697"/>
    </source>
</evidence>
<name>A0A9Q0H8Q3_9MAGN</name>
<feature type="active site" description="Acyl-thioester intermediate" evidence="14">
    <location>
        <position position="174"/>
    </location>
</feature>
<evidence type="ECO:0000313" key="17">
    <source>
        <dbReference type="Proteomes" id="UP001141806"/>
    </source>
</evidence>
<dbReference type="GO" id="GO:0046983">
    <property type="term" value="F:protein dimerization activity"/>
    <property type="evidence" value="ECO:0007669"/>
    <property type="project" value="InterPro"/>
</dbReference>
<evidence type="ECO:0000256" key="3">
    <source>
        <dbReference type="ARBA" id="ARBA00010584"/>
    </source>
</evidence>
<dbReference type="Gene3D" id="3.40.50.720">
    <property type="entry name" value="NAD(P)-binding Rossmann-like Domain"/>
    <property type="match status" value="1"/>
</dbReference>
<dbReference type="GO" id="GO:0019877">
    <property type="term" value="P:diaminopimelate biosynthetic process"/>
    <property type="evidence" value="ECO:0007669"/>
    <property type="project" value="UniProtKB-KW"/>
</dbReference>
<dbReference type="GO" id="GO:0009088">
    <property type="term" value="P:threonine biosynthetic process"/>
    <property type="evidence" value="ECO:0007669"/>
    <property type="project" value="UniProtKB-KW"/>
</dbReference>
<keyword evidence="10" id="KW-0560">Oxidoreductase</keyword>
<dbReference type="GO" id="GO:0051287">
    <property type="term" value="F:NAD binding"/>
    <property type="evidence" value="ECO:0007669"/>
    <property type="project" value="InterPro"/>
</dbReference>
<feature type="active site" description="Proton acceptor" evidence="14">
    <location>
        <position position="287"/>
    </location>
</feature>
<dbReference type="SUPFAM" id="SSF51735">
    <property type="entry name" value="NAD(P)-binding Rossmann-fold domains"/>
    <property type="match status" value="1"/>
</dbReference>
<evidence type="ECO:0000256" key="1">
    <source>
        <dbReference type="ARBA" id="ARBA00005021"/>
    </source>
</evidence>
<dbReference type="EMBL" id="JAMYWD010000009">
    <property type="protein sequence ID" value="KAJ4962031.1"/>
    <property type="molecule type" value="Genomic_DNA"/>
</dbReference>
<comment type="catalytic activity">
    <reaction evidence="13">
        <text>L-aspartate 4-semialdehyde + phosphate + NADP(+) = 4-phospho-L-aspartate + NADPH + H(+)</text>
        <dbReference type="Rhea" id="RHEA:24284"/>
        <dbReference type="ChEBI" id="CHEBI:15378"/>
        <dbReference type="ChEBI" id="CHEBI:43474"/>
        <dbReference type="ChEBI" id="CHEBI:57535"/>
        <dbReference type="ChEBI" id="CHEBI:57783"/>
        <dbReference type="ChEBI" id="CHEBI:58349"/>
        <dbReference type="ChEBI" id="CHEBI:537519"/>
        <dbReference type="EC" id="1.2.1.11"/>
    </reaction>
</comment>
<dbReference type="NCBIfam" id="TIGR01296">
    <property type="entry name" value="asd_B"/>
    <property type="match status" value="1"/>
</dbReference>
<dbReference type="PANTHER" id="PTHR46278">
    <property type="entry name" value="DEHYDROGENASE, PUTATIVE-RELATED"/>
    <property type="match status" value="1"/>
</dbReference>
<reference evidence="16" key="1">
    <citation type="journal article" date="2023" name="Plant J.">
        <title>The genome of the king protea, Protea cynaroides.</title>
        <authorList>
            <person name="Chang J."/>
            <person name="Duong T.A."/>
            <person name="Schoeman C."/>
            <person name="Ma X."/>
            <person name="Roodt D."/>
            <person name="Barker N."/>
            <person name="Li Z."/>
            <person name="Van de Peer Y."/>
            <person name="Mizrachi E."/>
        </authorList>
    </citation>
    <scope>NUCLEOTIDE SEQUENCE</scope>
    <source>
        <tissue evidence="16">Young leaves</tissue>
    </source>
</reference>
<dbReference type="PIRSF" id="PIRSF000148">
    <property type="entry name" value="ASA_dh"/>
    <property type="match status" value="1"/>
</dbReference>
<keyword evidence="8" id="KW-0521">NADP</keyword>
<keyword evidence="6" id="KW-0028">Amino-acid biosynthesis</keyword>
<dbReference type="InterPro" id="IPR012280">
    <property type="entry name" value="Semialdhyde_DH_dimer_dom"/>
</dbReference>
<organism evidence="16 17">
    <name type="scientific">Protea cynaroides</name>
    <dbReference type="NCBI Taxonomy" id="273540"/>
    <lineage>
        <taxon>Eukaryota</taxon>
        <taxon>Viridiplantae</taxon>
        <taxon>Streptophyta</taxon>
        <taxon>Embryophyta</taxon>
        <taxon>Tracheophyta</taxon>
        <taxon>Spermatophyta</taxon>
        <taxon>Magnoliopsida</taxon>
        <taxon>Proteales</taxon>
        <taxon>Proteaceae</taxon>
        <taxon>Protea</taxon>
    </lineage>
</organism>
<keyword evidence="11" id="KW-0457">Lysine biosynthesis</keyword>
<dbReference type="SUPFAM" id="SSF55347">
    <property type="entry name" value="Glyceraldehyde-3-phosphate dehydrogenase-like, C-terminal domain"/>
    <property type="match status" value="1"/>
</dbReference>
<comment type="caution">
    <text evidence="16">The sequence shown here is derived from an EMBL/GenBank/DDBJ whole genome shotgun (WGS) entry which is preliminary data.</text>
</comment>
<dbReference type="Proteomes" id="UP001141806">
    <property type="component" value="Unassembled WGS sequence"/>
</dbReference>
<evidence type="ECO:0000256" key="4">
    <source>
        <dbReference type="ARBA" id="ARBA00011738"/>
    </source>
</evidence>
<dbReference type="OrthoDB" id="1894490at2759"/>
<feature type="domain" description="Semialdehyde dehydrogenase NAD-binding" evidence="15">
    <location>
        <begin position="44"/>
        <end position="159"/>
    </location>
</feature>
<protein>
    <recommendedName>
        <fullName evidence="5">aspartate-semialdehyde dehydrogenase</fullName>
        <ecNumber evidence="5">1.2.1.11</ecNumber>
    </recommendedName>
</protein>
<comment type="subunit">
    <text evidence="4">Homodimer.</text>
</comment>
<dbReference type="GO" id="GO:0004073">
    <property type="term" value="F:aspartate-semialdehyde dehydrogenase activity"/>
    <property type="evidence" value="ECO:0007669"/>
    <property type="project" value="UniProtKB-EC"/>
</dbReference>
<dbReference type="Pfam" id="PF02774">
    <property type="entry name" value="Semialdhyde_dhC"/>
    <property type="match status" value="1"/>
</dbReference>
<evidence type="ECO:0000256" key="5">
    <source>
        <dbReference type="ARBA" id="ARBA00013120"/>
    </source>
</evidence>
<evidence type="ECO:0000256" key="13">
    <source>
        <dbReference type="ARBA" id="ARBA00047891"/>
    </source>
</evidence>
<keyword evidence="7" id="KW-0791">Threonine biosynthesis</keyword>
<keyword evidence="12" id="KW-0486">Methionine biosynthesis</keyword>
<evidence type="ECO:0000313" key="16">
    <source>
        <dbReference type="EMBL" id="KAJ4962031.1"/>
    </source>
</evidence>
<dbReference type="SMART" id="SM00859">
    <property type="entry name" value="Semialdhyde_dh"/>
    <property type="match status" value="1"/>
</dbReference>
<dbReference type="GO" id="GO:0009086">
    <property type="term" value="P:methionine biosynthetic process"/>
    <property type="evidence" value="ECO:0007669"/>
    <property type="project" value="UniProtKB-KW"/>
</dbReference>
<comment type="pathway">
    <text evidence="1">Amino-acid biosynthesis; L-methionine biosynthesis via de novo pathway; L-homoserine from L-aspartate: step 2/3.</text>
</comment>
<dbReference type="InterPro" id="IPR012080">
    <property type="entry name" value="Asp_semialdehyde_DH"/>
</dbReference>
<evidence type="ECO:0000256" key="9">
    <source>
        <dbReference type="ARBA" id="ARBA00022915"/>
    </source>
</evidence>
<evidence type="ECO:0000259" key="15">
    <source>
        <dbReference type="SMART" id="SM00859"/>
    </source>
</evidence>
<dbReference type="CDD" id="cd18131">
    <property type="entry name" value="ASADH_C_bac_euk_like"/>
    <property type="match status" value="1"/>
</dbReference>
<dbReference type="EC" id="1.2.1.11" evidence="5"/>
<dbReference type="InterPro" id="IPR036291">
    <property type="entry name" value="NAD(P)-bd_dom_sf"/>
</dbReference>
<evidence type="ECO:0000256" key="6">
    <source>
        <dbReference type="ARBA" id="ARBA00022605"/>
    </source>
</evidence>
<dbReference type="Gene3D" id="3.30.360.10">
    <property type="entry name" value="Dihydrodipicolinate Reductase, domain 2"/>
    <property type="match status" value="1"/>
</dbReference>
<dbReference type="NCBIfam" id="NF011456">
    <property type="entry name" value="PRK14874.1"/>
    <property type="match status" value="1"/>
</dbReference>
<evidence type="ECO:0000256" key="12">
    <source>
        <dbReference type="ARBA" id="ARBA00023167"/>
    </source>
</evidence>
<dbReference type="AlphaFoldDB" id="A0A9Q0H8Q3"/>
<dbReference type="Pfam" id="PF01118">
    <property type="entry name" value="Semialdhyde_dh"/>
    <property type="match status" value="1"/>
</dbReference>
<comment type="pathway">
    <text evidence="2">Amino-acid biosynthesis; L-threonine biosynthesis; L-threonine from L-aspartate: step 2/5.</text>
</comment>
<dbReference type="InterPro" id="IPR005986">
    <property type="entry name" value="Asp_semialdehyde_DH_beta"/>
</dbReference>
<evidence type="ECO:0000256" key="10">
    <source>
        <dbReference type="ARBA" id="ARBA00023002"/>
    </source>
</evidence>
<dbReference type="GO" id="GO:0009089">
    <property type="term" value="P:lysine biosynthetic process via diaminopimelate"/>
    <property type="evidence" value="ECO:0007669"/>
    <property type="project" value="InterPro"/>
</dbReference>
<keyword evidence="9" id="KW-0220">Diaminopimelate biosynthesis</keyword>
<evidence type="ECO:0000256" key="11">
    <source>
        <dbReference type="ARBA" id="ARBA00023154"/>
    </source>
</evidence>
<dbReference type="HAMAP" id="MF_02121">
    <property type="entry name" value="ASADH"/>
    <property type="match status" value="1"/>
</dbReference>